<evidence type="ECO:0000313" key="2">
    <source>
        <dbReference type="Proteomes" id="UP000284177"/>
    </source>
</evidence>
<protein>
    <recommendedName>
        <fullName evidence="3">Flagellar biosynthesis protein FlhB</fullName>
    </recommendedName>
</protein>
<dbReference type="InterPro" id="IPR029025">
    <property type="entry name" value="T3SS_substrate_exporter_C"/>
</dbReference>
<proteinExistence type="predicted"/>
<dbReference type="SUPFAM" id="SSF160544">
    <property type="entry name" value="EscU C-terminal domain-like"/>
    <property type="match status" value="1"/>
</dbReference>
<dbReference type="Pfam" id="PF01312">
    <property type="entry name" value="Bac_export_2"/>
    <property type="match status" value="1"/>
</dbReference>
<dbReference type="PANTHER" id="PTHR30531:SF12">
    <property type="entry name" value="FLAGELLAR BIOSYNTHETIC PROTEIN FLHB"/>
    <property type="match status" value="1"/>
</dbReference>
<gene>
    <name evidence="1" type="ORF">BET03_00870</name>
</gene>
<dbReference type="GO" id="GO:0005886">
    <property type="term" value="C:plasma membrane"/>
    <property type="evidence" value="ECO:0007669"/>
    <property type="project" value="TreeGrafter"/>
</dbReference>
<sequence length="93" mass="10227">MKNGNKKKAVAIKYNEGDIAPKVIAKGKGEVAKKIINKGKEEGIEVVENKEITDKLINLDIGQEIPEELYTAVAEILAFVYQLDKNKGDNLGE</sequence>
<keyword evidence="2" id="KW-1185">Reference proteome</keyword>
<dbReference type="Gene3D" id="3.40.1690.10">
    <property type="entry name" value="secretion proteins EscU"/>
    <property type="match status" value="1"/>
</dbReference>
<dbReference type="PANTHER" id="PTHR30531">
    <property type="entry name" value="FLAGELLAR BIOSYNTHETIC PROTEIN FLHB"/>
    <property type="match status" value="1"/>
</dbReference>
<dbReference type="GO" id="GO:0009306">
    <property type="term" value="P:protein secretion"/>
    <property type="evidence" value="ECO:0007669"/>
    <property type="project" value="InterPro"/>
</dbReference>
<dbReference type="OrthoDB" id="9810419at2"/>
<reference evidence="1 2" key="1">
    <citation type="submission" date="2016-08" db="EMBL/GenBank/DDBJ databases">
        <title>Novel Firmicutes and Novel Genomes.</title>
        <authorList>
            <person name="Poppleton D.I."/>
            <person name="Gribaldo S."/>
        </authorList>
    </citation>
    <scope>NUCLEOTIDE SEQUENCE [LARGE SCALE GENOMIC DNA]</scope>
    <source>
        <strain evidence="1 2">CTT3</strain>
    </source>
</reference>
<evidence type="ECO:0000313" key="1">
    <source>
        <dbReference type="EMBL" id="RKD34416.1"/>
    </source>
</evidence>
<evidence type="ECO:0008006" key="3">
    <source>
        <dbReference type="Google" id="ProtNLM"/>
    </source>
</evidence>
<dbReference type="EMBL" id="MCIB01000001">
    <property type="protein sequence ID" value="RKD34416.1"/>
    <property type="molecule type" value="Genomic_DNA"/>
</dbReference>
<accession>A0A419TAB5</accession>
<dbReference type="InterPro" id="IPR006135">
    <property type="entry name" value="T3SS_substrate_exporter"/>
</dbReference>
<name>A0A419TAB5_9FIRM</name>
<dbReference type="Proteomes" id="UP000284177">
    <property type="component" value="Unassembled WGS sequence"/>
</dbReference>
<dbReference type="AlphaFoldDB" id="A0A419TAB5"/>
<comment type="caution">
    <text evidence="1">The sequence shown here is derived from an EMBL/GenBank/DDBJ whole genome shotgun (WGS) entry which is preliminary data.</text>
</comment>
<dbReference type="RefSeq" id="WP_120166287.1">
    <property type="nucleotide sequence ID" value="NZ_MCIB01000001.1"/>
</dbReference>
<organism evidence="1 2">
    <name type="scientific">Thermohalobacter berrensis</name>
    <dbReference type="NCBI Taxonomy" id="99594"/>
    <lineage>
        <taxon>Bacteria</taxon>
        <taxon>Bacillati</taxon>
        <taxon>Bacillota</taxon>
        <taxon>Tissierellia</taxon>
        <taxon>Tissierellales</taxon>
        <taxon>Thermohalobacteraceae</taxon>
        <taxon>Thermohalobacter</taxon>
    </lineage>
</organism>